<dbReference type="EMBL" id="RZJP01000005">
    <property type="protein sequence ID" value="KAA8815110.1"/>
    <property type="molecule type" value="Genomic_DNA"/>
</dbReference>
<evidence type="ECO:0000256" key="1">
    <source>
        <dbReference type="SAM" id="MobiDB-lite"/>
    </source>
</evidence>
<proteinExistence type="predicted"/>
<dbReference type="Gene3D" id="3.30.930.10">
    <property type="entry name" value="Bira Bifunctional Protein, Domain 2"/>
    <property type="match status" value="1"/>
</dbReference>
<evidence type="ECO:0000313" key="3">
    <source>
        <dbReference type="EMBL" id="KAA8815110.1"/>
    </source>
</evidence>
<dbReference type="InterPro" id="IPR045864">
    <property type="entry name" value="aa-tRNA-synth_II/BPL/LPL"/>
</dbReference>
<feature type="compositionally biased region" description="Basic and acidic residues" evidence="1">
    <location>
        <begin position="153"/>
        <end position="165"/>
    </location>
</feature>
<dbReference type="SUPFAM" id="SSF55681">
    <property type="entry name" value="Class II aaRS and biotin synthetases"/>
    <property type="match status" value="1"/>
</dbReference>
<protein>
    <submittedName>
        <fullName evidence="3">Lipoate--protein ligase family protein</fullName>
    </submittedName>
</protein>
<accession>A0A5M9ZBE9</accession>
<keyword evidence="3" id="KW-0436">Ligase</keyword>
<evidence type="ECO:0000313" key="4">
    <source>
        <dbReference type="Proteomes" id="UP000326060"/>
    </source>
</evidence>
<comment type="caution">
    <text evidence="3">The sequence shown here is derived from an EMBL/GenBank/DDBJ whole genome shotgun (WGS) entry which is preliminary data.</text>
</comment>
<dbReference type="CDD" id="cd16443">
    <property type="entry name" value="LplA"/>
    <property type="match status" value="1"/>
</dbReference>
<feature type="region of interest" description="Disordered" evidence="1">
    <location>
        <begin position="382"/>
        <end position="412"/>
    </location>
</feature>
<dbReference type="PANTHER" id="PTHR43679:SF2">
    <property type="entry name" value="OCTANOYL-[GCVH]:PROTEIN N-OCTANOYLTRANSFERASE"/>
    <property type="match status" value="1"/>
</dbReference>
<dbReference type="GO" id="GO:0016874">
    <property type="term" value="F:ligase activity"/>
    <property type="evidence" value="ECO:0007669"/>
    <property type="project" value="UniProtKB-KW"/>
</dbReference>
<feature type="domain" description="BPL/LPL catalytic" evidence="2">
    <location>
        <begin position="267"/>
        <end position="479"/>
    </location>
</feature>
<feature type="compositionally biased region" description="Low complexity" evidence="1">
    <location>
        <begin position="384"/>
        <end position="406"/>
    </location>
</feature>
<sequence length="479" mass="51620">MRGEYKVPGGKLVAVTIRSVLAPSDGTLSRGNSEAVLDNVRADRRAGTMRAQRVHNCGRAVGGADWGPSMKVVDVHIDGDFFVDAPTDAMADALIADIEESLESVAGESVASEVPEALVASIERAIARHPQTRLVGCDADAIATAFRRAIGQADERASERVDERTAVQSNGLPSDGLPSNDRLTADRATMAHSHAGAVQPVRSESDMPQKPADPGHEDPGYEDTEDAEFARRWTRLLPELALVHDIPRSPAEQMRIDEQWAREVADGTRRPTLRIWEWSGPCVVVGRFQSIPDEVHEDVARAEGIAVVRRSTGGGAMFIEPGNTITYSLYAPLWFVDGIDVAASYRLCDRWLIRALAGLGLDVRFAGLNDIASSHGKIGGAAQRRFPGVPRSSSRSGAPGRSGVPGQSRGPGAVLHHVTMAYDIDARKMARVLNTSAEKMSDKAVRSAVKRVDPLRSQTGMTRDEIVDHLLDSLRGAVQ</sequence>
<dbReference type="InterPro" id="IPR050664">
    <property type="entry name" value="Octanoyltrans_LipM/LipL"/>
</dbReference>
<evidence type="ECO:0000259" key="2">
    <source>
        <dbReference type="PROSITE" id="PS51733"/>
    </source>
</evidence>
<feature type="compositionally biased region" description="Basic and acidic residues" evidence="1">
    <location>
        <begin position="203"/>
        <end position="219"/>
    </location>
</feature>
<dbReference type="InterPro" id="IPR004143">
    <property type="entry name" value="BPL_LPL_catalytic"/>
</dbReference>
<dbReference type="AlphaFoldDB" id="A0A5M9ZBE9"/>
<feature type="region of interest" description="Disordered" evidence="1">
    <location>
        <begin position="153"/>
        <end position="227"/>
    </location>
</feature>
<reference evidence="3 4" key="1">
    <citation type="journal article" date="2019" name="Syst. Appl. Microbiol.">
        <title>Characterization of Bifidobacterium species in feaces of the Egyptian fruit bat: Description of B. vespertilionis sp. nov. and B. rousetti sp. nov.</title>
        <authorList>
            <person name="Modesto M."/>
            <person name="Satti M."/>
            <person name="Watanabe K."/>
            <person name="Puglisi E."/>
            <person name="Morelli L."/>
            <person name="Huang C.-H."/>
            <person name="Liou J.-S."/>
            <person name="Miyashita M."/>
            <person name="Tamura T."/>
            <person name="Saito S."/>
            <person name="Mori K."/>
            <person name="Huang L."/>
            <person name="Sciavilla P."/>
            <person name="Sandri C."/>
            <person name="Spiezio C."/>
            <person name="Vitali F."/>
            <person name="Cavalieri D."/>
            <person name="Perpetuini G."/>
            <person name="Tofalo R."/>
            <person name="Bonetti A."/>
            <person name="Arita M."/>
            <person name="Mattarelli P."/>
        </authorList>
    </citation>
    <scope>NUCLEOTIDE SEQUENCE [LARGE SCALE GENOMIC DNA]</scope>
    <source>
        <strain evidence="3 4">RST27</strain>
    </source>
</reference>
<dbReference type="Pfam" id="PF21948">
    <property type="entry name" value="LplA-B_cat"/>
    <property type="match status" value="2"/>
</dbReference>
<dbReference type="PROSITE" id="PS51733">
    <property type="entry name" value="BPL_LPL_CATALYTIC"/>
    <property type="match status" value="1"/>
</dbReference>
<name>A0A5M9ZBE9_9BIFI</name>
<organism evidence="3 4">
    <name type="scientific">Bifidobacterium callitrichos</name>
    <dbReference type="NCBI Taxonomy" id="762209"/>
    <lineage>
        <taxon>Bacteria</taxon>
        <taxon>Bacillati</taxon>
        <taxon>Actinomycetota</taxon>
        <taxon>Actinomycetes</taxon>
        <taxon>Bifidobacteriales</taxon>
        <taxon>Bifidobacteriaceae</taxon>
        <taxon>Bifidobacterium</taxon>
    </lineage>
</organism>
<dbReference type="Proteomes" id="UP000326060">
    <property type="component" value="Unassembled WGS sequence"/>
</dbReference>
<gene>
    <name evidence="3" type="ORF">EMB92_10580</name>
</gene>
<dbReference type="PANTHER" id="PTHR43679">
    <property type="entry name" value="OCTANOYLTRANSFERASE LIPM-RELATED"/>
    <property type="match status" value="1"/>
</dbReference>